<keyword evidence="2" id="KW-1185">Reference proteome</keyword>
<dbReference type="InterPro" id="IPR007253">
    <property type="entry name" value="Cell_wall-bd_2"/>
</dbReference>
<proteinExistence type="predicted"/>
<organism evidence="1 2">
    <name type="scientific">Desulfosporosinus nitroreducens</name>
    <dbReference type="NCBI Taxonomy" id="2018668"/>
    <lineage>
        <taxon>Bacteria</taxon>
        <taxon>Bacillati</taxon>
        <taxon>Bacillota</taxon>
        <taxon>Clostridia</taxon>
        <taxon>Eubacteriales</taxon>
        <taxon>Desulfitobacteriaceae</taxon>
        <taxon>Desulfosporosinus</taxon>
    </lineage>
</organism>
<dbReference type="RefSeq" id="WP_302048897.1">
    <property type="nucleotide sequence ID" value="NZ_JAMJEV010000009.1"/>
</dbReference>
<dbReference type="Pfam" id="PF04122">
    <property type="entry name" value="CW_binding_2"/>
    <property type="match status" value="1"/>
</dbReference>
<comment type="caution">
    <text evidence="1">The sequence shown here is derived from an EMBL/GenBank/DDBJ whole genome shotgun (WGS) entry which is preliminary data.</text>
</comment>
<name>A0ABT8QSE1_9FIRM</name>
<gene>
    <name evidence="1" type="ORF">M8H41_12020</name>
</gene>
<protein>
    <submittedName>
        <fullName evidence="1">Uncharacterized protein</fullName>
    </submittedName>
</protein>
<reference evidence="1" key="1">
    <citation type="submission" date="2022-05" db="EMBL/GenBank/DDBJ databases">
        <title>Expanded diversity of anoxic marine methylotrophy in a Black Sea sulfate reducing microorganism.</title>
        <authorList>
            <person name="Fischer P.Q."/>
            <person name="Stams A.J.M."/>
            <person name="Villanueva L."/>
            <person name="Sousa D.Z."/>
        </authorList>
    </citation>
    <scope>NUCLEOTIDE SEQUENCE</scope>
    <source>
        <strain evidence="1">P130</strain>
    </source>
</reference>
<evidence type="ECO:0000313" key="2">
    <source>
        <dbReference type="Proteomes" id="UP001176021"/>
    </source>
</evidence>
<accession>A0ABT8QSE1</accession>
<dbReference type="Proteomes" id="UP001176021">
    <property type="component" value="Unassembled WGS sequence"/>
</dbReference>
<evidence type="ECO:0000313" key="1">
    <source>
        <dbReference type="EMBL" id="MDO0823575.1"/>
    </source>
</evidence>
<sequence length="94" mass="10689">MIELFLHLTKLYNAPVLITEVDTLVRRPKLNSKKHNISKAVIVGGTAVVSQTIEKYLKRLSISVDRIAGYTMYDTAMLITDRFLQRIVLLDSLL</sequence>
<dbReference type="EMBL" id="JAMJEV010000009">
    <property type="protein sequence ID" value="MDO0823575.1"/>
    <property type="molecule type" value="Genomic_DNA"/>
</dbReference>
<dbReference type="Gene3D" id="3.40.50.12090">
    <property type="match status" value="1"/>
</dbReference>